<keyword evidence="1" id="KW-0732">Signal</keyword>
<keyword evidence="3" id="KW-0378">Hydrolase</keyword>
<evidence type="ECO:0000259" key="2">
    <source>
        <dbReference type="Pfam" id="PF20091"/>
    </source>
</evidence>
<dbReference type="EMBL" id="CP134145">
    <property type="protein sequence ID" value="WNC71964.1"/>
    <property type="molecule type" value="Genomic_DNA"/>
</dbReference>
<gene>
    <name evidence="3" type="ORF">RGQ13_17875</name>
</gene>
<name>A0ABY9TTU9_9GAMM</name>
<proteinExistence type="predicted"/>
<feature type="signal peptide" evidence="1">
    <location>
        <begin position="1"/>
        <end position="22"/>
    </location>
</feature>
<evidence type="ECO:0000313" key="3">
    <source>
        <dbReference type="EMBL" id="WNC71964.1"/>
    </source>
</evidence>
<dbReference type="GO" id="GO:0016787">
    <property type="term" value="F:hydrolase activity"/>
    <property type="evidence" value="ECO:0007669"/>
    <property type="project" value="UniProtKB-KW"/>
</dbReference>
<dbReference type="RefSeq" id="WP_348391084.1">
    <property type="nucleotide sequence ID" value="NZ_CP134145.1"/>
</dbReference>
<feature type="chain" id="PRO_5047510317" evidence="1">
    <location>
        <begin position="23"/>
        <end position="652"/>
    </location>
</feature>
<accession>A0ABY9TTU9</accession>
<evidence type="ECO:0000313" key="4">
    <source>
        <dbReference type="Proteomes" id="UP001258994"/>
    </source>
</evidence>
<reference evidence="4" key="1">
    <citation type="submission" date="2023-09" db="EMBL/GenBank/DDBJ databases">
        <authorList>
            <person name="Li S."/>
            <person name="Li X."/>
            <person name="Zhang C."/>
            <person name="Zhao Z."/>
        </authorList>
    </citation>
    <scope>NUCLEOTIDE SEQUENCE [LARGE SCALE GENOMIC DNA]</scope>
    <source>
        <strain evidence="4">SQ149</strain>
    </source>
</reference>
<keyword evidence="4" id="KW-1185">Reference proteome</keyword>
<feature type="domain" description="Alpha/beta hydrolase" evidence="2">
    <location>
        <begin position="238"/>
        <end position="622"/>
    </location>
</feature>
<evidence type="ECO:0000256" key="1">
    <source>
        <dbReference type="SAM" id="SignalP"/>
    </source>
</evidence>
<protein>
    <submittedName>
        <fullName evidence="3">Alpha/beta hydrolase domain-containing protein</fullName>
    </submittedName>
</protein>
<organism evidence="3 4">
    <name type="scientific">Thalassotalea psychrophila</name>
    <dbReference type="NCBI Taxonomy" id="3065647"/>
    <lineage>
        <taxon>Bacteria</taxon>
        <taxon>Pseudomonadati</taxon>
        <taxon>Pseudomonadota</taxon>
        <taxon>Gammaproteobacteria</taxon>
        <taxon>Alteromonadales</taxon>
        <taxon>Colwelliaceae</taxon>
        <taxon>Thalassotalea</taxon>
    </lineage>
</organism>
<dbReference type="Proteomes" id="UP001258994">
    <property type="component" value="Chromosome"/>
</dbReference>
<dbReference type="InterPro" id="IPR045394">
    <property type="entry name" value="Abhydrolase_dom"/>
</dbReference>
<dbReference type="Pfam" id="PF20091">
    <property type="entry name" value="Abhydrolase_10"/>
    <property type="match status" value="1"/>
</dbReference>
<sequence length="652" mass="73759">MGKIKFFLVFSLALLLCGVANAALVSQTIKSEKSFNLKNMKMEAISGEFTFLIDPKNPSNQQIVDIDKAPTNSDGLVEAKANFFIIQNKDPKQRKGALVEVSNRGSKAALRYFNHAARSDTPNKSSALGDGLIQELGLSLVWVGWQGDLTISANTMHASLPKIVGLNGWARSDWTVDSAKSLLTLAHKEGIATIYPVDFAKQQDAWLTKRMGRDNLRSVVPRSMWQFSSDGKKIAGDFSPGIYELVYPSRDPMVTGVGLAILRDTSAYIKQIDNTFSVPKTIAFGVSQTGRFLRHFLHQGFNETEMGTMAFDGMLIHTAGAGRGSFNHRFAQPSRDAHRMSAFLYPTDIFPFTSARVRSDITNKKVGLLKRHHEDFYPKIFYTNTGYEYWGRAAGLIHTHNVFDIAPLKNERIYHFASAQHFVENKNNLVLLDEKSGMYRGNPLDFKLHLRALLSHLTSWVVDDNEPPKSAYPRFANQTLTTFSHYQLPEWLNLEKPFKPHTAYEVEYGKGWEQGIITNQPPVILAEIMPPVPKVDNNGHELGGINHPLIKAPIATFLPWVLRYNKFSSNEIEDFRGSVKKWTKKRIFSRYADKRSYLNHLNKMTLKSLADGWILARDVSRVKQQGNWLWDWSMDQPDPIYAAVDDNSLEER</sequence>